<dbReference type="STRING" id="147828.A0A4S2M6V0"/>
<dbReference type="PANTHER" id="PTHR11932">
    <property type="entry name" value="CULLIN"/>
    <property type="match status" value="1"/>
</dbReference>
<dbReference type="InterPro" id="IPR036317">
    <property type="entry name" value="Cullin_homology_sf"/>
</dbReference>
<keyword evidence="8" id="KW-1185">Reference proteome</keyword>
<dbReference type="AlphaFoldDB" id="A0A4S2M6V0"/>
<dbReference type="SUPFAM" id="SSF75632">
    <property type="entry name" value="Cullin homology domain"/>
    <property type="match status" value="1"/>
</dbReference>
<dbReference type="SUPFAM" id="SSF74788">
    <property type="entry name" value="Cullin repeat-like"/>
    <property type="match status" value="1"/>
</dbReference>
<dbReference type="InterPro" id="IPR045093">
    <property type="entry name" value="Cullin"/>
</dbReference>
<dbReference type="InterPro" id="IPR016159">
    <property type="entry name" value="Cullin_repeat-like_dom_sf"/>
</dbReference>
<dbReference type="Proteomes" id="UP000308267">
    <property type="component" value="Unassembled WGS sequence"/>
</dbReference>
<dbReference type="GO" id="GO:0031625">
    <property type="term" value="F:ubiquitin protein ligase binding"/>
    <property type="evidence" value="ECO:0007669"/>
    <property type="project" value="InterPro"/>
</dbReference>
<evidence type="ECO:0000256" key="2">
    <source>
        <dbReference type="ARBA" id="ARBA00022499"/>
    </source>
</evidence>
<comment type="similarity">
    <text evidence="1 4 5">Belongs to the cullin family.</text>
</comment>
<evidence type="ECO:0000256" key="3">
    <source>
        <dbReference type="ARBA" id="ARBA00022843"/>
    </source>
</evidence>
<dbReference type="GO" id="GO:0006511">
    <property type="term" value="P:ubiquitin-dependent protein catabolic process"/>
    <property type="evidence" value="ECO:0007669"/>
    <property type="project" value="InterPro"/>
</dbReference>
<organism evidence="7 8">
    <name type="scientific">Opisthorchis felineus</name>
    <dbReference type="NCBI Taxonomy" id="147828"/>
    <lineage>
        <taxon>Eukaryota</taxon>
        <taxon>Metazoa</taxon>
        <taxon>Spiralia</taxon>
        <taxon>Lophotrochozoa</taxon>
        <taxon>Platyhelminthes</taxon>
        <taxon>Trematoda</taxon>
        <taxon>Digenea</taxon>
        <taxon>Opisthorchiida</taxon>
        <taxon>Opisthorchiata</taxon>
        <taxon>Opisthorchiidae</taxon>
        <taxon>Opisthorchis</taxon>
    </lineage>
</organism>
<dbReference type="SMART" id="SM00182">
    <property type="entry name" value="CULLIN"/>
    <property type="match status" value="1"/>
</dbReference>
<dbReference type="Pfam" id="PF00888">
    <property type="entry name" value="Cullin"/>
    <property type="match status" value="1"/>
</dbReference>
<comment type="caution">
    <text evidence="7">The sequence shown here is derived from an EMBL/GenBank/DDBJ whole genome shotgun (WGS) entry which is preliminary data.</text>
</comment>
<evidence type="ECO:0000313" key="7">
    <source>
        <dbReference type="EMBL" id="TGZ72065.1"/>
    </source>
</evidence>
<keyword evidence="2" id="KW-1017">Isopeptide bond</keyword>
<evidence type="ECO:0000256" key="1">
    <source>
        <dbReference type="ARBA" id="ARBA00006019"/>
    </source>
</evidence>
<dbReference type="FunFam" id="1.20.1310.10:FF:000002">
    <property type="entry name" value="cullin-3 isoform X1"/>
    <property type="match status" value="1"/>
</dbReference>
<dbReference type="PROSITE" id="PS50069">
    <property type="entry name" value="CULLIN_2"/>
    <property type="match status" value="1"/>
</dbReference>
<dbReference type="Gene3D" id="4.10.1030.10">
    <property type="entry name" value="Ring Box Chain A, domain 5"/>
    <property type="match status" value="1"/>
</dbReference>
<dbReference type="InterPro" id="IPR016158">
    <property type="entry name" value="Cullin_homology"/>
</dbReference>
<evidence type="ECO:0000259" key="6">
    <source>
        <dbReference type="PROSITE" id="PS50069"/>
    </source>
</evidence>
<dbReference type="InterPro" id="IPR059120">
    <property type="entry name" value="Cullin-like_AB"/>
</dbReference>
<sequence>MGNSGLTHMLTHDRFEDIAAMYNVISRVEEGPNLMSHYVSMYLREQGRKIVQESGTPSSQQYIQDLLQLRDRANDPLVRALNNQTIFRNQINSDFEYFITLNTRSPELLSLFIEKKLKRGTKGMADQDVNAVFGKRIVLFRYLRKKAVFEHLAKRLLLGKSQSDDQEKSMISMLMAECGVVYTSKLEGRFKDLAVSKTLMDEFNAMLTSTNGNHGLDLYVRVLTTGLWPTQSADCCVALPEEAANAFEVYRNFYLGKHNGRKISLQTNMGYAELAAQFFGGLSSSDGVQVGPATTGAGASTALMDPINPSFLQVQVPDL</sequence>
<feature type="domain" description="Cullin family profile" evidence="6">
    <location>
        <begin position="104"/>
        <end position="290"/>
    </location>
</feature>
<protein>
    <recommendedName>
        <fullName evidence="6">Cullin family profile domain-containing protein</fullName>
    </recommendedName>
</protein>
<evidence type="ECO:0000256" key="5">
    <source>
        <dbReference type="RuleBase" id="RU003829"/>
    </source>
</evidence>
<gene>
    <name evidence="7" type="ORF">CRM22_002306</name>
</gene>
<dbReference type="InterPro" id="IPR001373">
    <property type="entry name" value="Cullin_N"/>
</dbReference>
<evidence type="ECO:0000313" key="8">
    <source>
        <dbReference type="Proteomes" id="UP000308267"/>
    </source>
</evidence>
<proteinExistence type="inferred from homology"/>
<dbReference type="Pfam" id="PF26557">
    <property type="entry name" value="Cullin_AB"/>
    <property type="match status" value="1"/>
</dbReference>
<name>A0A4S2M6V0_OPIFE</name>
<keyword evidence="3" id="KW-0832">Ubl conjugation</keyword>
<dbReference type="OrthoDB" id="27073at2759"/>
<dbReference type="Gene3D" id="1.20.1310.10">
    <property type="entry name" value="Cullin Repeats"/>
    <property type="match status" value="2"/>
</dbReference>
<evidence type="ECO:0000256" key="4">
    <source>
        <dbReference type="PROSITE-ProRule" id="PRU00330"/>
    </source>
</evidence>
<dbReference type="EMBL" id="SJOL01004073">
    <property type="protein sequence ID" value="TGZ72065.1"/>
    <property type="molecule type" value="Genomic_DNA"/>
</dbReference>
<accession>A0A4S2M6V0</accession>
<reference evidence="7 8" key="1">
    <citation type="journal article" date="2019" name="BMC Genomics">
        <title>New insights from Opisthorchis felineus genome: update on genomics of the epidemiologically important liver flukes.</title>
        <authorList>
            <person name="Ershov N.I."/>
            <person name="Mordvinov V.A."/>
            <person name="Prokhortchouk E.B."/>
            <person name="Pakharukova M.Y."/>
            <person name="Gunbin K.V."/>
            <person name="Ustyantsev K."/>
            <person name="Genaev M.A."/>
            <person name="Blinov A.G."/>
            <person name="Mazur A."/>
            <person name="Boulygina E."/>
            <person name="Tsygankova S."/>
            <person name="Khrameeva E."/>
            <person name="Chekanov N."/>
            <person name="Fan G."/>
            <person name="Xiao A."/>
            <person name="Zhang H."/>
            <person name="Xu X."/>
            <person name="Yang H."/>
            <person name="Solovyev V."/>
            <person name="Lee S.M."/>
            <person name="Liu X."/>
            <person name="Afonnikov D.A."/>
            <person name="Skryabin K.G."/>
        </authorList>
    </citation>
    <scope>NUCLEOTIDE SEQUENCE [LARGE SCALE GENOMIC DNA]</scope>
    <source>
        <strain evidence="7">AK-0245</strain>
        <tissue evidence="7">Whole organism</tissue>
    </source>
</reference>